<dbReference type="Proteomes" id="UP001596303">
    <property type="component" value="Unassembled WGS sequence"/>
</dbReference>
<feature type="transmembrane region" description="Helical" evidence="1">
    <location>
        <begin position="110"/>
        <end position="129"/>
    </location>
</feature>
<feature type="transmembrane region" description="Helical" evidence="1">
    <location>
        <begin position="141"/>
        <end position="158"/>
    </location>
</feature>
<dbReference type="NCBIfam" id="NF047864">
    <property type="entry name" value="CBU_0592_membra"/>
    <property type="match status" value="1"/>
</dbReference>
<feature type="transmembrane region" description="Helical" evidence="1">
    <location>
        <begin position="6"/>
        <end position="23"/>
    </location>
</feature>
<reference evidence="4" key="1">
    <citation type="journal article" date="2019" name="Int. J. Syst. Evol. Microbiol.">
        <title>The Global Catalogue of Microorganisms (GCM) 10K type strain sequencing project: providing services to taxonomists for standard genome sequencing and annotation.</title>
        <authorList>
            <consortium name="The Broad Institute Genomics Platform"/>
            <consortium name="The Broad Institute Genome Sequencing Center for Infectious Disease"/>
            <person name="Wu L."/>
            <person name="Ma J."/>
        </authorList>
    </citation>
    <scope>NUCLEOTIDE SEQUENCE [LARGE SCALE GENOMIC DNA]</scope>
    <source>
        <strain evidence="4">CGMCC-1.15741</strain>
    </source>
</reference>
<protein>
    <recommendedName>
        <fullName evidence="2">CBU-0592-like domain-containing protein</fullName>
    </recommendedName>
</protein>
<keyword evidence="4" id="KW-1185">Reference proteome</keyword>
<proteinExistence type="predicted"/>
<keyword evidence="1" id="KW-0812">Transmembrane</keyword>
<feature type="transmembrane region" description="Helical" evidence="1">
    <location>
        <begin position="56"/>
        <end position="74"/>
    </location>
</feature>
<dbReference type="RefSeq" id="WP_377377829.1">
    <property type="nucleotide sequence ID" value="NZ_JBHSSW010000009.1"/>
</dbReference>
<evidence type="ECO:0000259" key="2">
    <source>
        <dbReference type="Pfam" id="PF26604"/>
    </source>
</evidence>
<sequence>MIAYSIGWLATTLYLIAQGYISLNPNYKRTPFFVLNILAGILLTGASVGMESYQAVAVNAYWAIVSLAALFHLFTRFHFRMPIPWLWGICGLLAVASIAGILALGPTGPLIIDVIGWNGTIIYCGSYFLMAIRNISRISYLWVNAISGVMLLPAYAMADNWPSFVLNVVWVILSVIGAVRGERMAPPRKTVITPDPE</sequence>
<keyword evidence="1" id="KW-0472">Membrane</keyword>
<accession>A0ABW1S9B8</accession>
<feature type="transmembrane region" description="Helical" evidence="1">
    <location>
        <begin position="164"/>
        <end position="181"/>
    </location>
</feature>
<evidence type="ECO:0000313" key="4">
    <source>
        <dbReference type="Proteomes" id="UP001596303"/>
    </source>
</evidence>
<keyword evidence="1" id="KW-1133">Transmembrane helix</keyword>
<dbReference type="EMBL" id="JBHSSW010000009">
    <property type="protein sequence ID" value="MFC6198039.1"/>
    <property type="molecule type" value="Genomic_DNA"/>
</dbReference>
<feature type="transmembrane region" description="Helical" evidence="1">
    <location>
        <begin position="86"/>
        <end position="104"/>
    </location>
</feature>
<dbReference type="InterPro" id="IPR058058">
    <property type="entry name" value="CBU_0592-like"/>
</dbReference>
<feature type="domain" description="CBU-0592-like" evidence="2">
    <location>
        <begin position="112"/>
        <end position="180"/>
    </location>
</feature>
<gene>
    <name evidence="3" type="ORF">ACFQDM_08115</name>
</gene>
<dbReference type="Pfam" id="PF26604">
    <property type="entry name" value="CBU_0592"/>
    <property type="match status" value="1"/>
</dbReference>
<evidence type="ECO:0000256" key="1">
    <source>
        <dbReference type="SAM" id="Phobius"/>
    </source>
</evidence>
<name>A0ABW1S9B8_9PROT</name>
<comment type="caution">
    <text evidence="3">The sequence shown here is derived from an EMBL/GenBank/DDBJ whole genome shotgun (WGS) entry which is preliminary data.</text>
</comment>
<feature type="transmembrane region" description="Helical" evidence="1">
    <location>
        <begin position="30"/>
        <end position="50"/>
    </location>
</feature>
<organism evidence="3 4">
    <name type="scientific">Ponticaulis profundi</name>
    <dbReference type="NCBI Taxonomy" id="2665222"/>
    <lineage>
        <taxon>Bacteria</taxon>
        <taxon>Pseudomonadati</taxon>
        <taxon>Pseudomonadota</taxon>
        <taxon>Alphaproteobacteria</taxon>
        <taxon>Hyphomonadales</taxon>
        <taxon>Hyphomonadaceae</taxon>
        <taxon>Ponticaulis</taxon>
    </lineage>
</organism>
<evidence type="ECO:0000313" key="3">
    <source>
        <dbReference type="EMBL" id="MFC6198039.1"/>
    </source>
</evidence>